<evidence type="ECO:0000313" key="1">
    <source>
        <dbReference type="EMBL" id="OGG69734.1"/>
    </source>
</evidence>
<proteinExistence type="predicted"/>
<gene>
    <name evidence="1" type="ORF">A3F27_00930</name>
</gene>
<dbReference type="AlphaFoldDB" id="A0A1F6E7P8"/>
<name>A0A1F6E7P8_9BACT</name>
<sequence>MIKTILLWLLACLIIAFIAVWIWTGGIGKVRDTSKSFTNIFDVIFFRGEFSGSIPGLPWQPEFPAGPDISEAGTAAGDGGDGQGLQERYASLVSEYDALSAEAAEAKTFGDPSPVRGQVLITEAYGAKENIPPREYIAVSADSRNTAPIDMDGWSLQSVYTGIRAYIPTAASSFMMGVVNDRDSIQLPPGASAIINSGMSPVGTSFRENICTGYLEQLQNFSPSLSNSCPTPASSLPLTPENLRIYGETCFDFLQTIPSCTSPLQNIPGNISSDCRSFALNTLSYNGCVLKNRFRPSFITGSWRIYLESDTELWRNTHDIIRLLDGEGRTVDVLTY</sequence>
<evidence type="ECO:0008006" key="3">
    <source>
        <dbReference type="Google" id="ProtNLM"/>
    </source>
</evidence>
<protein>
    <recommendedName>
        <fullName evidence="3">LTD domain-containing protein</fullName>
    </recommendedName>
</protein>
<accession>A0A1F6E7P8</accession>
<evidence type="ECO:0000313" key="2">
    <source>
        <dbReference type="Proteomes" id="UP000176689"/>
    </source>
</evidence>
<dbReference type="EMBL" id="MFLP01000029">
    <property type="protein sequence ID" value="OGG69734.1"/>
    <property type="molecule type" value="Genomic_DNA"/>
</dbReference>
<comment type="caution">
    <text evidence="1">The sequence shown here is derived from an EMBL/GenBank/DDBJ whole genome shotgun (WGS) entry which is preliminary data.</text>
</comment>
<reference evidence="1 2" key="1">
    <citation type="journal article" date="2016" name="Nat. Commun.">
        <title>Thousands of microbial genomes shed light on interconnected biogeochemical processes in an aquifer system.</title>
        <authorList>
            <person name="Anantharaman K."/>
            <person name="Brown C.T."/>
            <person name="Hug L.A."/>
            <person name="Sharon I."/>
            <person name="Castelle C.J."/>
            <person name="Probst A.J."/>
            <person name="Thomas B.C."/>
            <person name="Singh A."/>
            <person name="Wilkins M.J."/>
            <person name="Karaoz U."/>
            <person name="Brodie E.L."/>
            <person name="Williams K.H."/>
            <person name="Hubbard S.S."/>
            <person name="Banfield J.F."/>
        </authorList>
    </citation>
    <scope>NUCLEOTIDE SEQUENCE [LARGE SCALE GENOMIC DNA]</scope>
</reference>
<dbReference type="Proteomes" id="UP000176689">
    <property type="component" value="Unassembled WGS sequence"/>
</dbReference>
<organism evidence="1 2">
    <name type="scientific">Candidatus Kaiserbacteria bacterium RIFCSPHIGHO2_12_FULL_53_13</name>
    <dbReference type="NCBI Taxonomy" id="1798502"/>
    <lineage>
        <taxon>Bacteria</taxon>
        <taxon>Candidatus Kaiseribacteriota</taxon>
    </lineage>
</organism>